<proteinExistence type="predicted"/>
<evidence type="ECO:0000256" key="2">
    <source>
        <dbReference type="SAM" id="Phobius"/>
    </source>
</evidence>
<accession>A0A255DV13</accession>
<evidence type="ECO:0000313" key="4">
    <source>
        <dbReference type="Proteomes" id="UP000216063"/>
    </source>
</evidence>
<protein>
    <submittedName>
        <fullName evidence="3">Uncharacterized protein</fullName>
    </submittedName>
</protein>
<comment type="caution">
    <text evidence="3">The sequence shown here is derived from an EMBL/GenBank/DDBJ whole genome shotgun (WGS) entry which is preliminary data.</text>
</comment>
<gene>
    <name evidence="3" type="ORF">CG716_11360</name>
</gene>
<evidence type="ECO:0000256" key="1">
    <source>
        <dbReference type="SAM" id="MobiDB-lite"/>
    </source>
</evidence>
<keyword evidence="2" id="KW-1133">Transmembrane helix</keyword>
<organism evidence="3 4">
    <name type="scientific">Mycolicibacterium sphagni</name>
    <dbReference type="NCBI Taxonomy" id="1786"/>
    <lineage>
        <taxon>Bacteria</taxon>
        <taxon>Bacillati</taxon>
        <taxon>Actinomycetota</taxon>
        <taxon>Actinomycetes</taxon>
        <taxon>Mycobacteriales</taxon>
        <taxon>Mycobacteriaceae</taxon>
        <taxon>Mycolicibacterium</taxon>
    </lineage>
</organism>
<feature type="transmembrane region" description="Helical" evidence="2">
    <location>
        <begin position="47"/>
        <end position="74"/>
    </location>
</feature>
<dbReference type="AlphaFoldDB" id="A0A255DV13"/>
<evidence type="ECO:0000313" key="3">
    <source>
        <dbReference type="EMBL" id="OYN79503.1"/>
    </source>
</evidence>
<sequence length="161" mass="16511">MAPPAVSHVVHVRDIALLAASASPVASSAVDDFEVVRDRIDRAIRTGLFIVTSPLVVPIVTLGLLQGVICFYRLCNGSPLLSLSGRLLDFFFPPTAATAAVAGAASATRASVALPKRAHTATPHAAQHSSAPADQASVKKTAAKSAADSRAGRGQSARSPH</sequence>
<dbReference type="EMBL" id="NOZR01000008">
    <property type="protein sequence ID" value="OYN79503.1"/>
    <property type="molecule type" value="Genomic_DNA"/>
</dbReference>
<reference evidence="3 4" key="1">
    <citation type="submission" date="2017-07" db="EMBL/GenBank/DDBJ databases">
        <title>The new phylogeny of genus Mycobacterium.</title>
        <authorList>
            <person name="Tortoli E."/>
            <person name="Trovato A."/>
            <person name="Cirillo D.M."/>
        </authorList>
    </citation>
    <scope>NUCLEOTIDE SEQUENCE [LARGE SCALE GENOMIC DNA]</scope>
    <source>
        <strain evidence="3 4">ATCC 33027</strain>
    </source>
</reference>
<keyword evidence="2" id="KW-0812">Transmembrane</keyword>
<name>A0A255DV13_9MYCO</name>
<feature type="region of interest" description="Disordered" evidence="1">
    <location>
        <begin position="116"/>
        <end position="161"/>
    </location>
</feature>
<dbReference type="Proteomes" id="UP000216063">
    <property type="component" value="Unassembled WGS sequence"/>
</dbReference>
<feature type="compositionally biased region" description="Low complexity" evidence="1">
    <location>
        <begin position="136"/>
        <end position="149"/>
    </location>
</feature>
<keyword evidence="2" id="KW-0472">Membrane</keyword>
<keyword evidence="4" id="KW-1185">Reference proteome</keyword>